<evidence type="ECO:0000313" key="2">
    <source>
        <dbReference type="Proteomes" id="UP000316167"/>
    </source>
</evidence>
<accession>A0A562SWZ1</accession>
<keyword evidence="2" id="KW-1185">Reference proteome</keyword>
<organism evidence="1 2">
    <name type="scientific">Lacibacter cauensis</name>
    <dbReference type="NCBI Taxonomy" id="510947"/>
    <lineage>
        <taxon>Bacteria</taxon>
        <taxon>Pseudomonadati</taxon>
        <taxon>Bacteroidota</taxon>
        <taxon>Chitinophagia</taxon>
        <taxon>Chitinophagales</taxon>
        <taxon>Chitinophagaceae</taxon>
        <taxon>Lacibacter</taxon>
    </lineage>
</organism>
<dbReference type="Gene3D" id="2.180.10.10">
    <property type="entry name" value="RHS repeat-associated core"/>
    <property type="match status" value="1"/>
</dbReference>
<evidence type="ECO:0008006" key="3">
    <source>
        <dbReference type="Google" id="ProtNLM"/>
    </source>
</evidence>
<comment type="caution">
    <text evidence="1">The sequence shown here is derived from an EMBL/GenBank/DDBJ whole genome shotgun (WGS) entry which is preliminary data.</text>
</comment>
<evidence type="ECO:0000313" key="1">
    <source>
        <dbReference type="EMBL" id="TWI85799.1"/>
    </source>
</evidence>
<dbReference type="EMBL" id="VLLE01000002">
    <property type="protein sequence ID" value="TWI85799.1"/>
    <property type="molecule type" value="Genomic_DNA"/>
</dbReference>
<dbReference type="Proteomes" id="UP000316167">
    <property type="component" value="Unassembled WGS sequence"/>
</dbReference>
<dbReference type="AlphaFoldDB" id="A0A562SWZ1"/>
<proteinExistence type="predicted"/>
<name>A0A562SWZ1_9BACT</name>
<gene>
    <name evidence="1" type="ORF">IQ13_0968</name>
</gene>
<reference evidence="1 2" key="1">
    <citation type="journal article" date="2015" name="Stand. Genomic Sci.">
        <title>Genomic Encyclopedia of Bacterial and Archaeal Type Strains, Phase III: the genomes of soil and plant-associated and newly described type strains.</title>
        <authorList>
            <person name="Whitman W.B."/>
            <person name="Woyke T."/>
            <person name="Klenk H.P."/>
            <person name="Zhou Y."/>
            <person name="Lilburn T.G."/>
            <person name="Beck B.J."/>
            <person name="De Vos P."/>
            <person name="Vandamme P."/>
            <person name="Eisen J.A."/>
            <person name="Garrity G."/>
            <person name="Hugenholtz P."/>
            <person name="Kyrpides N.C."/>
        </authorList>
    </citation>
    <scope>NUCLEOTIDE SEQUENCE [LARGE SCALE GENOMIC DNA]</scope>
    <source>
        <strain evidence="1 2">CGMCC 1.7271</strain>
    </source>
</reference>
<protein>
    <recommendedName>
        <fullName evidence="3">YD repeat-containing protein</fullName>
    </recommendedName>
</protein>
<sequence length="259" mass="30902">MIRYWIFMTLFNIHYATLYAQDFLPDAKVMQNKKVKTVTQFDCDSTGNNCFILNRKYYDKLGQLYLSEDYAQGQVYLTTTYSYFQKDKIDTVFQTVQDQEKRPVVIYVYDAAGNKVEQLQYSLNTEPVLRTVYSYNNAQQVQTEIVKQGQKAISEKKFFYDTSGNVSKTIEKYYPDGLPETILFFYDRLNRCSKIKYSDREEEYFYDNEANLVKINFLEYGTNSREVSLLNYSDQLLISSKTFQHNDVLFYFKYTYEFY</sequence>